<proteinExistence type="predicted"/>
<dbReference type="PANTHER" id="PTHR14097">
    <property type="entry name" value="OXIDOREDUCTASE HTATIP2"/>
    <property type="match status" value="1"/>
</dbReference>
<accession>A0A1L7XG24</accession>
<dbReference type="OrthoDB" id="3535423at2759"/>
<dbReference type="Gene3D" id="3.40.50.720">
    <property type="entry name" value="NAD(P)-binding Rossmann-like Domain"/>
    <property type="match status" value="1"/>
</dbReference>
<keyword evidence="2" id="KW-1185">Reference proteome</keyword>
<reference evidence="1 2" key="1">
    <citation type="submission" date="2016-03" db="EMBL/GenBank/DDBJ databases">
        <authorList>
            <person name="Ploux O."/>
        </authorList>
    </citation>
    <scope>NUCLEOTIDE SEQUENCE [LARGE SCALE GENOMIC DNA]</scope>
    <source>
        <strain evidence="1 2">UAMH 11012</strain>
    </source>
</reference>
<evidence type="ECO:0000313" key="1">
    <source>
        <dbReference type="EMBL" id="CZR63958.1"/>
    </source>
</evidence>
<dbReference type="SUPFAM" id="SSF51735">
    <property type="entry name" value="NAD(P)-binding Rossmann-fold domains"/>
    <property type="match status" value="1"/>
</dbReference>
<dbReference type="EMBL" id="FJOG01000025">
    <property type="protein sequence ID" value="CZR63958.1"/>
    <property type="molecule type" value="Genomic_DNA"/>
</dbReference>
<dbReference type="AlphaFoldDB" id="A0A1L7XG24"/>
<sequence length="234" mass="25476">MKVILTGCTGMIGSETLRQSILHPSITSIIILSRRPLLPSKLSPKVKVIILPDFAAYNSWLWKDLAGAKACIWTLGGIPSKFPDLATAKKVNIDYPFEAAKAFIEHLAPQVPGGGKFRFLYVSGHAVDRNLEKKHWVFNDAIHIKGEIENKLNQLQQSNPDTFAAYLPRPGSVIPPNSMLLTIAGKLTNGLYPALKVEEFAAAMIGVAINGASEQIISHDDLKNKGRALLDKGA</sequence>
<organism evidence="1 2">
    <name type="scientific">Phialocephala subalpina</name>
    <dbReference type="NCBI Taxonomy" id="576137"/>
    <lineage>
        <taxon>Eukaryota</taxon>
        <taxon>Fungi</taxon>
        <taxon>Dikarya</taxon>
        <taxon>Ascomycota</taxon>
        <taxon>Pezizomycotina</taxon>
        <taxon>Leotiomycetes</taxon>
        <taxon>Helotiales</taxon>
        <taxon>Mollisiaceae</taxon>
        <taxon>Phialocephala</taxon>
        <taxon>Phialocephala fortinii species complex</taxon>
    </lineage>
</organism>
<dbReference type="Proteomes" id="UP000184330">
    <property type="component" value="Unassembled WGS sequence"/>
</dbReference>
<protein>
    <recommendedName>
        <fullName evidence="3">Nucleoside-diphosphate-sugar epimerases</fullName>
    </recommendedName>
</protein>
<gene>
    <name evidence="1" type="ORF">PAC_13855</name>
</gene>
<dbReference type="PANTHER" id="PTHR14097:SF9">
    <property type="entry name" value="EPIMERASE, PUTATIVE (AFU_ORTHOLOGUE AFUA_8G07320)-RELATED"/>
    <property type="match status" value="1"/>
</dbReference>
<name>A0A1L7XG24_9HELO</name>
<evidence type="ECO:0008006" key="3">
    <source>
        <dbReference type="Google" id="ProtNLM"/>
    </source>
</evidence>
<dbReference type="InterPro" id="IPR036291">
    <property type="entry name" value="NAD(P)-bd_dom_sf"/>
</dbReference>
<dbReference type="STRING" id="576137.A0A1L7XG24"/>
<evidence type="ECO:0000313" key="2">
    <source>
        <dbReference type="Proteomes" id="UP000184330"/>
    </source>
</evidence>